<proteinExistence type="predicted"/>
<evidence type="ECO:0000313" key="2">
    <source>
        <dbReference type="Proteomes" id="UP001271274"/>
    </source>
</evidence>
<organism evidence="1 2">
    <name type="scientific">Streptomyces europaeiscabiei</name>
    <dbReference type="NCBI Taxonomy" id="146819"/>
    <lineage>
        <taxon>Bacteria</taxon>
        <taxon>Bacillati</taxon>
        <taxon>Actinomycetota</taxon>
        <taxon>Actinomycetes</taxon>
        <taxon>Kitasatosporales</taxon>
        <taxon>Streptomycetaceae</taxon>
        <taxon>Streptomyces</taxon>
    </lineage>
</organism>
<dbReference type="Proteomes" id="UP001271274">
    <property type="component" value="Unassembled WGS sequence"/>
</dbReference>
<comment type="caution">
    <text evidence="1">The sequence shown here is derived from an EMBL/GenBank/DDBJ whole genome shotgun (WGS) entry which is preliminary data.</text>
</comment>
<dbReference type="EMBL" id="JARAYU010000018">
    <property type="protein sequence ID" value="MDX3705333.1"/>
    <property type="molecule type" value="Genomic_DNA"/>
</dbReference>
<sequence>MNHPLSTTAPASTLPDRAITASLTVEIMHDLDNGRPTLLISRDSNQGDLCEVTPFEAIAEASKLRADADRIEELAREYAAKHVIPALVEHYGITLRETSLDQLHATGPEIADMFMGYGMRLPSGELVFVVPEGQDPIERIGFIRGALRGINEQAAAA</sequence>
<keyword evidence="2" id="KW-1185">Reference proteome</keyword>
<protein>
    <submittedName>
        <fullName evidence="1">Uncharacterized protein</fullName>
    </submittedName>
</protein>
<dbReference type="RefSeq" id="WP_319054481.1">
    <property type="nucleotide sequence ID" value="NZ_JARAUR010000148.1"/>
</dbReference>
<evidence type="ECO:0000313" key="1">
    <source>
        <dbReference type="EMBL" id="MDX3705333.1"/>
    </source>
</evidence>
<reference evidence="1 2" key="1">
    <citation type="journal article" date="2023" name="Microb. Genom.">
        <title>Mesoterricola silvestris gen. nov., sp. nov., Mesoterricola sediminis sp. nov., Geothrix oryzae sp. nov., Geothrix edaphica sp. nov., Geothrix rubra sp. nov., and Geothrix limicola sp. nov., six novel members of Acidobacteriota isolated from soils.</title>
        <authorList>
            <person name="Weisberg A.J."/>
            <person name="Pearce E."/>
            <person name="Kramer C.G."/>
            <person name="Chang J.H."/>
            <person name="Clarke C.R."/>
        </authorList>
    </citation>
    <scope>NUCLEOTIDE SEQUENCE [LARGE SCALE GENOMIC DNA]</scope>
    <source>
        <strain evidence="1 2">ID09-01A</strain>
    </source>
</reference>
<accession>A0ABU4NQG2</accession>
<gene>
    <name evidence="1" type="ORF">PV662_37430</name>
</gene>
<name>A0ABU4NQG2_9ACTN</name>